<dbReference type="KEGG" id="dci:103521238"/>
<dbReference type="STRING" id="121845.A0A3Q0JHC6"/>
<name>A0A3Q0JHC6_DIACI</name>
<gene>
    <name evidence="3" type="primary">LOC103521238</name>
</gene>
<reference evidence="3" key="1">
    <citation type="submission" date="2025-08" db="UniProtKB">
        <authorList>
            <consortium name="RefSeq"/>
        </authorList>
    </citation>
    <scope>IDENTIFICATION</scope>
</reference>
<dbReference type="RefSeq" id="XP_026687826.1">
    <property type="nucleotide sequence ID" value="XM_026832025.1"/>
</dbReference>
<evidence type="ECO:0000313" key="2">
    <source>
        <dbReference type="Proteomes" id="UP000079169"/>
    </source>
</evidence>
<dbReference type="GeneID" id="103521238"/>
<keyword evidence="2" id="KW-1185">Reference proteome</keyword>
<sequence>SQSVCRKKKCLLPSQPPSSSRASIVFPLLTGYSSIPLPLGPDSLGSLEQAMLTSPPHASSHQTDGKEDLYTWMTKQQEDNDVAELSDTLTKTNKATYWDTSKLASSSTGTEATVLPGVVPSGPAPQSPPLASPDLTLLAASGYSLYPMHDNLRLLDAHLIFEPLLASLGVMPQQMISTGGAGSSSAGSLDSWGSNLSVAGTMGSMRVDIVESEVEKSGAGEAWKKNKSDESTKFRLELAPDTGAFLCERVHIGCEVRRAADLTLVEDLSRQRRNMLYVSRGQLKKHANTALNVSVSVRYISQQVRYTSQQVGIILTIP</sequence>
<protein>
    <submittedName>
        <fullName evidence="3">Uncharacterized protein LOC103521238</fullName>
    </submittedName>
</protein>
<dbReference type="AlphaFoldDB" id="A0A3Q0JHC6"/>
<feature type="compositionally biased region" description="Basic residues" evidence="1">
    <location>
        <begin position="1"/>
        <end position="10"/>
    </location>
</feature>
<feature type="region of interest" description="Disordered" evidence="1">
    <location>
        <begin position="1"/>
        <end position="20"/>
    </location>
</feature>
<proteinExistence type="predicted"/>
<evidence type="ECO:0000313" key="3">
    <source>
        <dbReference type="RefSeq" id="XP_026687826.1"/>
    </source>
</evidence>
<accession>A0A3Q0JHC6</accession>
<dbReference type="PaxDb" id="121845-A0A3Q0JHC6"/>
<organism evidence="2 3">
    <name type="scientific">Diaphorina citri</name>
    <name type="common">Asian citrus psyllid</name>
    <dbReference type="NCBI Taxonomy" id="121845"/>
    <lineage>
        <taxon>Eukaryota</taxon>
        <taxon>Metazoa</taxon>
        <taxon>Ecdysozoa</taxon>
        <taxon>Arthropoda</taxon>
        <taxon>Hexapoda</taxon>
        <taxon>Insecta</taxon>
        <taxon>Pterygota</taxon>
        <taxon>Neoptera</taxon>
        <taxon>Paraneoptera</taxon>
        <taxon>Hemiptera</taxon>
        <taxon>Sternorrhyncha</taxon>
        <taxon>Psylloidea</taxon>
        <taxon>Psyllidae</taxon>
        <taxon>Diaphorininae</taxon>
        <taxon>Diaphorina</taxon>
    </lineage>
</organism>
<evidence type="ECO:0000256" key="1">
    <source>
        <dbReference type="SAM" id="MobiDB-lite"/>
    </source>
</evidence>
<feature type="non-terminal residue" evidence="3">
    <location>
        <position position="1"/>
    </location>
</feature>
<dbReference type="Proteomes" id="UP000079169">
    <property type="component" value="Unplaced"/>
</dbReference>